<dbReference type="GO" id="GO:0080008">
    <property type="term" value="C:Cul4-RING E3 ubiquitin ligase complex"/>
    <property type="evidence" value="ECO:0007669"/>
    <property type="project" value="TreeGrafter"/>
</dbReference>
<accession>A0A9P0K3G9</accession>
<dbReference type="SUPFAM" id="SSF69322">
    <property type="entry name" value="Tricorn protease domain 2"/>
    <property type="match status" value="1"/>
</dbReference>
<reference evidence="1" key="1">
    <citation type="submission" date="2022-03" db="EMBL/GenBank/DDBJ databases">
        <authorList>
            <person name="Sayadi A."/>
        </authorList>
    </citation>
    <scope>NUCLEOTIDE SEQUENCE</scope>
</reference>
<dbReference type="InterPro" id="IPR052596">
    <property type="entry name" value="AMBRA1_autophagy"/>
</dbReference>
<dbReference type="Proteomes" id="UP001152888">
    <property type="component" value="Unassembled WGS sequence"/>
</dbReference>
<dbReference type="PANTHER" id="PTHR22874:SF1">
    <property type="entry name" value="ACTIVATING MOLECULE IN BECN1-REGULATED AUTOPHAGY PROTEIN 1"/>
    <property type="match status" value="1"/>
</dbReference>
<keyword evidence="2" id="KW-1185">Reference proteome</keyword>
<evidence type="ECO:0000313" key="1">
    <source>
        <dbReference type="EMBL" id="CAH1966552.1"/>
    </source>
</evidence>
<sequence length="176" mass="19646">MVTTVTPNHRIQAWDVSNWEVPVITNTLKNVVVGECKIHNDASVDIAKDGTVLVTLLPSGGYLNVTNRLGVYSLRWETLGQCLYTTSFEQNAVSVSLSPLSRHLVVGLASRIVPSDRWIMARIFKIEQKDVPGDRLPVLRELQQNRDSRINCIRWLPTSGQGLIYATNTGQLVMMS</sequence>
<name>A0A9P0K3G9_ACAOB</name>
<evidence type="ECO:0000313" key="2">
    <source>
        <dbReference type="Proteomes" id="UP001152888"/>
    </source>
</evidence>
<dbReference type="GO" id="GO:1990756">
    <property type="term" value="F:ubiquitin-like ligase-substrate adaptor activity"/>
    <property type="evidence" value="ECO:0007669"/>
    <property type="project" value="TreeGrafter"/>
</dbReference>
<dbReference type="AlphaFoldDB" id="A0A9P0K3G9"/>
<organism evidence="1 2">
    <name type="scientific">Acanthoscelides obtectus</name>
    <name type="common">Bean weevil</name>
    <name type="synonym">Bruchus obtectus</name>
    <dbReference type="NCBI Taxonomy" id="200917"/>
    <lineage>
        <taxon>Eukaryota</taxon>
        <taxon>Metazoa</taxon>
        <taxon>Ecdysozoa</taxon>
        <taxon>Arthropoda</taxon>
        <taxon>Hexapoda</taxon>
        <taxon>Insecta</taxon>
        <taxon>Pterygota</taxon>
        <taxon>Neoptera</taxon>
        <taxon>Endopterygota</taxon>
        <taxon>Coleoptera</taxon>
        <taxon>Polyphaga</taxon>
        <taxon>Cucujiformia</taxon>
        <taxon>Chrysomeloidea</taxon>
        <taxon>Chrysomelidae</taxon>
        <taxon>Bruchinae</taxon>
        <taxon>Bruchini</taxon>
        <taxon>Acanthoscelides</taxon>
    </lineage>
</organism>
<proteinExistence type="predicted"/>
<comment type="caution">
    <text evidence="1">The sequence shown here is derived from an EMBL/GenBank/DDBJ whole genome shotgun (WGS) entry which is preliminary data.</text>
</comment>
<dbReference type="EMBL" id="CAKOFQ010006734">
    <property type="protein sequence ID" value="CAH1966552.1"/>
    <property type="molecule type" value="Genomic_DNA"/>
</dbReference>
<dbReference type="PANTHER" id="PTHR22874">
    <property type="entry name" value="ACTIVATING MOLECULE IN BECN1-REGULATED AUTOPHAGY PROTEIN 1"/>
    <property type="match status" value="1"/>
</dbReference>
<protein>
    <submittedName>
        <fullName evidence="1">Uncharacterized protein</fullName>
    </submittedName>
</protein>
<gene>
    <name evidence="1" type="ORF">ACAOBT_LOCUS6899</name>
</gene>
<dbReference type="GO" id="GO:0000045">
    <property type="term" value="P:autophagosome assembly"/>
    <property type="evidence" value="ECO:0007669"/>
    <property type="project" value="TreeGrafter"/>
</dbReference>
<dbReference type="GO" id="GO:0000423">
    <property type="term" value="P:mitophagy"/>
    <property type="evidence" value="ECO:0007669"/>
    <property type="project" value="TreeGrafter"/>
</dbReference>
<dbReference type="OrthoDB" id="6363363at2759"/>